<gene>
    <name evidence="1" type="ORF">I5907_03195</name>
</gene>
<evidence type="ECO:0000313" key="2">
    <source>
        <dbReference type="Proteomes" id="UP000628448"/>
    </source>
</evidence>
<name>A0A931GT73_9BACT</name>
<accession>A0A931GT73</accession>
<dbReference type="EMBL" id="JADWYR010000001">
    <property type="protein sequence ID" value="MBG9375221.1"/>
    <property type="molecule type" value="Genomic_DNA"/>
</dbReference>
<protein>
    <submittedName>
        <fullName evidence="1">Uncharacterized protein</fullName>
    </submittedName>
</protein>
<organism evidence="1 2">
    <name type="scientific">Panacibacter microcysteis</name>
    <dbReference type="NCBI Taxonomy" id="2793269"/>
    <lineage>
        <taxon>Bacteria</taxon>
        <taxon>Pseudomonadati</taxon>
        <taxon>Bacteroidota</taxon>
        <taxon>Chitinophagia</taxon>
        <taxon>Chitinophagales</taxon>
        <taxon>Chitinophagaceae</taxon>
        <taxon>Panacibacter</taxon>
    </lineage>
</organism>
<sequence>MYNESNNDRNRQIERELEENWVLREKFNVIKESAERLDRMKLESPRPQTIESILKYAATKTNINSI</sequence>
<reference evidence="1" key="1">
    <citation type="submission" date="2020-11" db="EMBL/GenBank/DDBJ databases">
        <title>Bacterial whole genome sequence for Panacibacter sp. DH6.</title>
        <authorList>
            <person name="Le V."/>
            <person name="Ko S."/>
            <person name="Ahn C.-Y."/>
            <person name="Oh H.-M."/>
        </authorList>
    </citation>
    <scope>NUCLEOTIDE SEQUENCE</scope>
    <source>
        <strain evidence="1">DH6</strain>
    </source>
</reference>
<dbReference type="Proteomes" id="UP000628448">
    <property type="component" value="Unassembled WGS sequence"/>
</dbReference>
<dbReference type="AlphaFoldDB" id="A0A931GT73"/>
<evidence type="ECO:0000313" key="1">
    <source>
        <dbReference type="EMBL" id="MBG9375221.1"/>
    </source>
</evidence>
<comment type="caution">
    <text evidence="1">The sequence shown here is derived from an EMBL/GenBank/DDBJ whole genome shotgun (WGS) entry which is preliminary data.</text>
</comment>
<proteinExistence type="predicted"/>
<dbReference type="RefSeq" id="WP_196989283.1">
    <property type="nucleotide sequence ID" value="NZ_JADWYR010000001.1"/>
</dbReference>
<keyword evidence="2" id="KW-1185">Reference proteome</keyword>